<name>A0ABQ4NLQ9_9RHOB</name>
<dbReference type="Gene3D" id="1.10.1040.50">
    <property type="match status" value="1"/>
</dbReference>
<evidence type="ECO:0000256" key="5">
    <source>
        <dbReference type="ARBA" id="ARBA00023002"/>
    </source>
</evidence>
<dbReference type="InterPro" id="IPR001753">
    <property type="entry name" value="Enoyl-CoA_hydra/iso"/>
</dbReference>
<comment type="catalytic activity">
    <reaction evidence="12">
        <text>a (3S)-3-hydroxyacyl-CoA + NAD(+) = a 3-oxoacyl-CoA + NADH + H(+)</text>
        <dbReference type="Rhea" id="RHEA:22432"/>
        <dbReference type="ChEBI" id="CHEBI:15378"/>
        <dbReference type="ChEBI" id="CHEBI:57318"/>
        <dbReference type="ChEBI" id="CHEBI:57540"/>
        <dbReference type="ChEBI" id="CHEBI:57945"/>
        <dbReference type="ChEBI" id="CHEBI:90726"/>
        <dbReference type="EC" id="1.1.1.35"/>
    </reaction>
</comment>
<evidence type="ECO:0000256" key="9">
    <source>
        <dbReference type="ARBA" id="ARBA00023235"/>
    </source>
</evidence>
<evidence type="ECO:0000256" key="6">
    <source>
        <dbReference type="ARBA" id="ARBA00023027"/>
    </source>
</evidence>
<dbReference type="Pfam" id="PF02737">
    <property type="entry name" value="3HCDH_N"/>
    <property type="match status" value="1"/>
</dbReference>
<keyword evidence="16" id="KW-1185">Reference proteome</keyword>
<evidence type="ECO:0000259" key="13">
    <source>
        <dbReference type="Pfam" id="PF00725"/>
    </source>
</evidence>
<dbReference type="InterPro" id="IPR036291">
    <property type="entry name" value="NAD(P)-bd_dom_sf"/>
</dbReference>
<evidence type="ECO:0000256" key="7">
    <source>
        <dbReference type="ARBA" id="ARBA00023098"/>
    </source>
</evidence>
<dbReference type="InterPro" id="IPR008927">
    <property type="entry name" value="6-PGluconate_DH-like_C_sf"/>
</dbReference>
<evidence type="ECO:0000256" key="10">
    <source>
        <dbReference type="ARBA" id="ARBA00023239"/>
    </source>
</evidence>
<dbReference type="Pfam" id="PF00378">
    <property type="entry name" value="ECH_1"/>
    <property type="match status" value="1"/>
</dbReference>
<evidence type="ECO:0000256" key="2">
    <source>
        <dbReference type="ARBA" id="ARBA00005005"/>
    </source>
</evidence>
<keyword evidence="7" id="KW-0443">Lipid metabolism</keyword>
<evidence type="ECO:0000313" key="15">
    <source>
        <dbReference type="EMBL" id="GIT95348.1"/>
    </source>
</evidence>
<feature type="domain" description="3-hydroxyacyl-CoA dehydrogenase C-terminal" evidence="13">
    <location>
        <begin position="468"/>
        <end position="561"/>
    </location>
</feature>
<dbReference type="CDD" id="cd06558">
    <property type="entry name" value="crotonase-like"/>
    <property type="match status" value="1"/>
</dbReference>
<keyword evidence="8" id="KW-0576">Peroxisome</keyword>
<proteinExistence type="predicted"/>
<evidence type="ECO:0000256" key="8">
    <source>
        <dbReference type="ARBA" id="ARBA00023140"/>
    </source>
</evidence>
<comment type="pathway">
    <text evidence="2">Lipid metabolism; fatty acid beta-oxidation.</text>
</comment>
<dbReference type="EMBL" id="BPFH01000003">
    <property type="protein sequence ID" value="GIT95348.1"/>
    <property type="molecule type" value="Genomic_DNA"/>
</dbReference>
<dbReference type="InterPro" id="IPR006108">
    <property type="entry name" value="3HC_DH_C"/>
</dbReference>
<dbReference type="Pfam" id="PF00725">
    <property type="entry name" value="3HCDH"/>
    <property type="match status" value="1"/>
</dbReference>
<evidence type="ECO:0000256" key="3">
    <source>
        <dbReference type="ARBA" id="ARBA00022832"/>
    </source>
</evidence>
<dbReference type="SUPFAM" id="SSF51735">
    <property type="entry name" value="NAD(P)-binding Rossmann-fold domains"/>
    <property type="match status" value="1"/>
</dbReference>
<dbReference type="Gene3D" id="3.90.226.10">
    <property type="entry name" value="2-enoyl-CoA Hydratase, Chain A, domain 1"/>
    <property type="match status" value="1"/>
</dbReference>
<dbReference type="Proteomes" id="UP000786693">
    <property type="component" value="Unassembled WGS sequence"/>
</dbReference>
<dbReference type="SUPFAM" id="SSF48179">
    <property type="entry name" value="6-phosphogluconate dehydrogenase C-terminal domain-like"/>
    <property type="match status" value="2"/>
</dbReference>
<evidence type="ECO:0000256" key="4">
    <source>
        <dbReference type="ARBA" id="ARBA00022963"/>
    </source>
</evidence>
<keyword evidence="4" id="KW-0442">Lipid degradation</keyword>
<evidence type="ECO:0000256" key="12">
    <source>
        <dbReference type="ARBA" id="ARBA00049556"/>
    </source>
</evidence>
<feature type="domain" description="3-hydroxyacyl-CoA dehydrogenase NAD binding" evidence="14">
    <location>
        <begin position="288"/>
        <end position="463"/>
    </location>
</feature>
<keyword evidence="11" id="KW-0511">Multifunctional enzyme</keyword>
<keyword evidence="10" id="KW-0456">Lyase</keyword>
<evidence type="ECO:0000313" key="16">
    <source>
        <dbReference type="Proteomes" id="UP000786693"/>
    </source>
</evidence>
<dbReference type="InterPro" id="IPR029045">
    <property type="entry name" value="ClpP/crotonase-like_dom_sf"/>
</dbReference>
<gene>
    <name evidence="15" type="ORF">JANAI62_19710</name>
</gene>
<reference evidence="15 16" key="1">
    <citation type="submission" date="2021-05" db="EMBL/GenBank/DDBJ databases">
        <title>Bacteria Genome sequencing.</title>
        <authorList>
            <person name="Takabe Y."/>
            <person name="Nakajima Y."/>
            <person name="Suzuki S."/>
            <person name="Shiozaki T."/>
        </authorList>
    </citation>
    <scope>NUCLEOTIDE SEQUENCE [LARGE SCALE GENOMIC DNA]</scope>
    <source>
        <strain evidence="15 16">AI_62</strain>
    </source>
</reference>
<dbReference type="Gene3D" id="3.40.50.720">
    <property type="entry name" value="NAD(P)-binding Rossmann-like Domain"/>
    <property type="match status" value="1"/>
</dbReference>
<keyword evidence="5" id="KW-0560">Oxidoreductase</keyword>
<comment type="subcellular location">
    <subcellularLocation>
        <location evidence="1">Peroxisome</location>
    </subcellularLocation>
</comment>
<dbReference type="InterPro" id="IPR006176">
    <property type="entry name" value="3-OHacyl-CoA_DH_NAD-bd"/>
</dbReference>
<keyword evidence="6" id="KW-0520">NAD</keyword>
<evidence type="ECO:0000259" key="14">
    <source>
        <dbReference type="Pfam" id="PF02737"/>
    </source>
</evidence>
<keyword evidence="9" id="KW-0413">Isomerase</keyword>
<dbReference type="PANTHER" id="PTHR23309">
    <property type="entry name" value="3-HYDROXYACYL-COA DEHYROGENASE"/>
    <property type="match status" value="1"/>
</dbReference>
<dbReference type="SUPFAM" id="SSF52096">
    <property type="entry name" value="ClpP/crotonase"/>
    <property type="match status" value="1"/>
</dbReference>
<evidence type="ECO:0000256" key="1">
    <source>
        <dbReference type="ARBA" id="ARBA00004275"/>
    </source>
</evidence>
<evidence type="ECO:0000256" key="11">
    <source>
        <dbReference type="ARBA" id="ARBA00023268"/>
    </source>
</evidence>
<sequence length="648" mass="67904">MRPMTVSLHHDGACAIVTIDAPPVNAISQTVRQGLLDAVAACDANPEVQSVVLTCAGRTFVAGADIREFGAPPQPPHLPDVVTAIEGATKPWVAAIHGMALGGGLELALGCHGRVATAEAKLGLPEVTLGLIPGAGGTVRLPRLVPAEMALDMVATGKPVTAQAALAAGLIDRTADADLLDAAKSLATTLGQPTPTLSRAPAPITEAFEAKAKSLLSKARGQLSIPEAVEAVRRGLGSAPEALVEERAAFLRLKSSDQSGALRHIFFAERSTLKDARAKVPPRPLQSVGVVGGGTMGAGIAAACLLSGLSVTMVERDAEAAALGHTRVEGILSQSRARGLLSDGQYDDRLSAFRAVADYAALGEADLAIEAVFEDLDVKHGVFAQLDRHMRAGAVLATNTSYLDVDQIAAATRDPSRVIGLHFFSPAHIMKLLEIVTPAAVADDVVATAVALSKRLGKTAVLAGVCDGFVANRIMTAYRREADYLLEEGALPWQVDGAMRDYGFPMGVFQMQDLAGLDIAWAMRKRRAATRPDTERYVTIADSLCKAGRFGRKAGAGWYAYDGGAPRPDPEVVRIIGTARAASGRTPRTFGDPEIMDRILGAMTREAQAVLAEGIARTPEDIDVVMVNGFSFPRWRGGPMYAAGITSA</sequence>
<comment type="caution">
    <text evidence="15">The sequence shown here is derived from an EMBL/GenBank/DDBJ whole genome shotgun (WGS) entry which is preliminary data.</text>
</comment>
<protein>
    <submittedName>
        <fullName evidence="15">3-hydroxyacyl-CoA dehydrogenase</fullName>
    </submittedName>
</protein>
<keyword evidence="3" id="KW-0276">Fatty acid metabolism</keyword>
<organism evidence="15 16">
    <name type="scientific">Jannaschia pagri</name>
    <dbReference type="NCBI Taxonomy" id="2829797"/>
    <lineage>
        <taxon>Bacteria</taxon>
        <taxon>Pseudomonadati</taxon>
        <taxon>Pseudomonadota</taxon>
        <taxon>Alphaproteobacteria</taxon>
        <taxon>Rhodobacterales</taxon>
        <taxon>Roseobacteraceae</taxon>
        <taxon>Jannaschia</taxon>
    </lineage>
</organism>
<accession>A0ABQ4NLQ9</accession>